<dbReference type="PANTHER" id="PTHR11010">
    <property type="entry name" value="PROTEASE S28 PRO-X CARBOXYPEPTIDASE-RELATED"/>
    <property type="match status" value="1"/>
</dbReference>
<dbReference type="GO" id="GO:0070008">
    <property type="term" value="F:serine-type exopeptidase activity"/>
    <property type="evidence" value="ECO:0007669"/>
    <property type="project" value="InterPro"/>
</dbReference>
<dbReference type="InterPro" id="IPR008758">
    <property type="entry name" value="Peptidase_S28"/>
</dbReference>
<dbReference type="SUPFAM" id="SSF53474">
    <property type="entry name" value="alpha/beta-Hydrolases"/>
    <property type="match status" value="1"/>
</dbReference>
<evidence type="ECO:0000256" key="6">
    <source>
        <dbReference type="SAM" id="SignalP"/>
    </source>
</evidence>
<protein>
    <recommendedName>
        <fullName evidence="9">Serine protease 16</fullName>
    </recommendedName>
</protein>
<organism evidence="7 8">
    <name type="scientific">Paramormyrops kingsleyae</name>
    <dbReference type="NCBI Taxonomy" id="1676925"/>
    <lineage>
        <taxon>Eukaryota</taxon>
        <taxon>Metazoa</taxon>
        <taxon>Chordata</taxon>
        <taxon>Craniata</taxon>
        <taxon>Vertebrata</taxon>
        <taxon>Euteleostomi</taxon>
        <taxon>Actinopterygii</taxon>
        <taxon>Neopterygii</taxon>
        <taxon>Teleostei</taxon>
        <taxon>Osteoglossocephala</taxon>
        <taxon>Osteoglossomorpha</taxon>
        <taxon>Osteoglossiformes</taxon>
        <taxon>Mormyridae</taxon>
        <taxon>Paramormyrops</taxon>
    </lineage>
</organism>
<evidence type="ECO:0000256" key="3">
    <source>
        <dbReference type="ARBA" id="ARBA00022729"/>
    </source>
</evidence>
<keyword evidence="5" id="KW-0325">Glycoprotein</keyword>
<feature type="signal peptide" evidence="6">
    <location>
        <begin position="1"/>
        <end position="20"/>
    </location>
</feature>
<evidence type="ECO:0000313" key="7">
    <source>
        <dbReference type="Ensembl" id="ENSPKIP00000025576.1"/>
    </source>
</evidence>
<dbReference type="Gene3D" id="1.20.120.980">
    <property type="entry name" value="Serine carboxypeptidase S28, SKS domain"/>
    <property type="match status" value="1"/>
</dbReference>
<keyword evidence="8" id="KW-1185">Reference proteome</keyword>
<keyword evidence="2" id="KW-0645">Protease</keyword>
<dbReference type="GO" id="GO:0006508">
    <property type="term" value="P:proteolysis"/>
    <property type="evidence" value="ECO:0007669"/>
    <property type="project" value="UniProtKB-KW"/>
</dbReference>
<comment type="similarity">
    <text evidence="1">Belongs to the peptidase S28 family.</text>
</comment>
<dbReference type="AlphaFoldDB" id="A0A3B3S6E7"/>
<evidence type="ECO:0000256" key="1">
    <source>
        <dbReference type="ARBA" id="ARBA00011079"/>
    </source>
</evidence>
<dbReference type="InterPro" id="IPR029058">
    <property type="entry name" value="AB_hydrolase_fold"/>
</dbReference>
<evidence type="ECO:0000256" key="5">
    <source>
        <dbReference type="ARBA" id="ARBA00023180"/>
    </source>
</evidence>
<dbReference type="GO" id="GO:0005764">
    <property type="term" value="C:lysosome"/>
    <property type="evidence" value="ECO:0007669"/>
    <property type="project" value="TreeGrafter"/>
</dbReference>
<dbReference type="GO" id="GO:0005768">
    <property type="term" value="C:endosome"/>
    <property type="evidence" value="ECO:0007669"/>
    <property type="project" value="TreeGrafter"/>
</dbReference>
<evidence type="ECO:0000256" key="2">
    <source>
        <dbReference type="ARBA" id="ARBA00022670"/>
    </source>
</evidence>
<dbReference type="Pfam" id="PF05577">
    <property type="entry name" value="Peptidase_S28"/>
    <property type="match status" value="1"/>
</dbReference>
<keyword evidence="3 6" id="KW-0732">Signal</keyword>
<proteinExistence type="inferred from homology"/>
<dbReference type="Ensembl" id="ENSPKIT00000006312.1">
    <property type="protein sequence ID" value="ENSPKIP00000025576.1"/>
    <property type="gene ID" value="ENSPKIG00000008400.1"/>
</dbReference>
<sequence>MRSTLLWCACLVLLFGCAYSGQVLRKIKENVFRAQNQKAKQHLLQHSATGHQPTYRVKEGLIRQPLDQFDSQSTQTIPQRFFVNEEYWDRPDGPVFLYIGGEGAISELSVLYGHHVQMAEENGALLVALEHRFYGRSINPDGLDVVNLRHLSSRQALVDLAAFHRYISERYDLSSQNTWISFGGSYAGALSAWLRGKFPHLIYGAVASSAPVKAMLDFSTYNQVVGESLTNEAVGGSDKCLGTVWEAFAALETALLEGNVTKVGKDFSCCEPPVEPEDQAELVQSLADIFMGTVQYNKEGGPLTIGQICDVLTNKSEETQQGEGPYSRLVNLAMIYRAAVEEPCLIISHKQAVLELQNTDLKSSGFGYRQWYYQSCTEFGFFETCEDASCPFARMVTLQSQMELCPLVFGIAQGSLQSRIAFTNQFYGGDHPQTQRVLYVNGDIDPWHKLSVVRNGTKEDKDRAILIEGTAHCADMNRAGSQDSPALRKARQEIKRHVTQWLKSAAAQSV</sequence>
<feature type="chain" id="PRO_5017437620" description="Serine protease 16" evidence="6">
    <location>
        <begin position="21"/>
        <end position="510"/>
    </location>
</feature>
<dbReference type="GeneTree" id="ENSGT00940000160281"/>
<evidence type="ECO:0000313" key="8">
    <source>
        <dbReference type="Proteomes" id="UP000261540"/>
    </source>
</evidence>
<dbReference type="Proteomes" id="UP000261540">
    <property type="component" value="Unplaced"/>
</dbReference>
<dbReference type="STRING" id="1676925.ENSPKIP00000025576"/>
<dbReference type="GO" id="GO:0008239">
    <property type="term" value="F:dipeptidyl-peptidase activity"/>
    <property type="evidence" value="ECO:0007669"/>
    <property type="project" value="TreeGrafter"/>
</dbReference>
<reference evidence="7" key="1">
    <citation type="submission" date="2025-08" db="UniProtKB">
        <authorList>
            <consortium name="Ensembl"/>
        </authorList>
    </citation>
    <scope>IDENTIFICATION</scope>
</reference>
<name>A0A3B3S6E7_9TELE</name>
<reference evidence="7" key="2">
    <citation type="submission" date="2025-09" db="UniProtKB">
        <authorList>
            <consortium name="Ensembl"/>
        </authorList>
    </citation>
    <scope>IDENTIFICATION</scope>
</reference>
<dbReference type="Gene3D" id="3.40.50.1820">
    <property type="entry name" value="alpha/beta hydrolase"/>
    <property type="match status" value="1"/>
</dbReference>
<dbReference type="InterPro" id="IPR042269">
    <property type="entry name" value="Ser_carbopepase_S28_SKS"/>
</dbReference>
<keyword evidence="4" id="KW-0378">Hydrolase</keyword>
<accession>A0A3B3S6E7</accession>
<evidence type="ECO:0000256" key="4">
    <source>
        <dbReference type="ARBA" id="ARBA00022801"/>
    </source>
</evidence>
<dbReference type="PROSITE" id="PS51257">
    <property type="entry name" value="PROKAR_LIPOPROTEIN"/>
    <property type="match status" value="1"/>
</dbReference>
<evidence type="ECO:0008006" key="9">
    <source>
        <dbReference type="Google" id="ProtNLM"/>
    </source>
</evidence>
<dbReference type="PANTHER" id="PTHR11010:SF11">
    <property type="entry name" value="THYMUS-SPECIFIC SERINE PROTEASE"/>
    <property type="match status" value="1"/>
</dbReference>